<dbReference type="GO" id="GO:0043138">
    <property type="term" value="F:3'-5' DNA helicase activity"/>
    <property type="evidence" value="ECO:0007669"/>
    <property type="project" value="UniProtKB-EC"/>
</dbReference>
<dbReference type="CDD" id="cd17932">
    <property type="entry name" value="DEXQc_UvrD"/>
    <property type="match status" value="1"/>
</dbReference>
<dbReference type="InterPro" id="IPR027417">
    <property type="entry name" value="P-loop_NTPase"/>
</dbReference>
<evidence type="ECO:0000256" key="10">
    <source>
        <dbReference type="PROSITE-ProRule" id="PRU00560"/>
    </source>
</evidence>
<evidence type="ECO:0000313" key="14">
    <source>
        <dbReference type="Proteomes" id="UP000488506"/>
    </source>
</evidence>
<dbReference type="GO" id="GO:0005829">
    <property type="term" value="C:cytosol"/>
    <property type="evidence" value="ECO:0007669"/>
    <property type="project" value="TreeGrafter"/>
</dbReference>
<evidence type="ECO:0000259" key="11">
    <source>
        <dbReference type="PROSITE" id="PS51198"/>
    </source>
</evidence>
<evidence type="ECO:0000256" key="1">
    <source>
        <dbReference type="ARBA" id="ARBA00009922"/>
    </source>
</evidence>
<evidence type="ECO:0000256" key="7">
    <source>
        <dbReference type="ARBA" id="ARBA00034617"/>
    </source>
</evidence>
<dbReference type="InterPro" id="IPR013986">
    <property type="entry name" value="DExx_box_DNA_helicase_dom_sf"/>
</dbReference>
<evidence type="ECO:0000256" key="9">
    <source>
        <dbReference type="ARBA" id="ARBA00048988"/>
    </source>
</evidence>
<dbReference type="Gene3D" id="1.10.10.160">
    <property type="match status" value="1"/>
</dbReference>
<dbReference type="GO" id="GO:0016787">
    <property type="term" value="F:hydrolase activity"/>
    <property type="evidence" value="ECO:0007669"/>
    <property type="project" value="UniProtKB-UniRule"/>
</dbReference>
<proteinExistence type="inferred from homology"/>
<evidence type="ECO:0000256" key="3">
    <source>
        <dbReference type="ARBA" id="ARBA00022801"/>
    </source>
</evidence>
<keyword evidence="3 10" id="KW-0378">Hydrolase</keyword>
<dbReference type="PROSITE" id="PS51217">
    <property type="entry name" value="UVRD_HELICASE_CTER"/>
    <property type="match status" value="1"/>
</dbReference>
<dbReference type="Gene3D" id="1.10.486.10">
    <property type="entry name" value="PCRA, domain 4"/>
    <property type="match status" value="1"/>
</dbReference>
<organism evidence="13 14">
    <name type="scientific">Candidatus Saganbacteria bacterium</name>
    <dbReference type="NCBI Taxonomy" id="2575572"/>
    <lineage>
        <taxon>Bacteria</taxon>
        <taxon>Bacillati</taxon>
        <taxon>Saganbacteria</taxon>
    </lineage>
</organism>
<evidence type="ECO:0000256" key="2">
    <source>
        <dbReference type="ARBA" id="ARBA00022741"/>
    </source>
</evidence>
<comment type="similarity">
    <text evidence="1">Belongs to the helicase family. UvrD subfamily.</text>
</comment>
<evidence type="ECO:0000313" key="13">
    <source>
        <dbReference type="EMBL" id="KAF0132835.1"/>
    </source>
</evidence>
<comment type="catalytic activity">
    <reaction evidence="9">
        <text>ATP + H2O = ADP + phosphate + H(+)</text>
        <dbReference type="Rhea" id="RHEA:13065"/>
        <dbReference type="ChEBI" id="CHEBI:15377"/>
        <dbReference type="ChEBI" id="CHEBI:15378"/>
        <dbReference type="ChEBI" id="CHEBI:30616"/>
        <dbReference type="ChEBI" id="CHEBI:43474"/>
        <dbReference type="ChEBI" id="CHEBI:456216"/>
        <dbReference type="EC" id="5.6.2.4"/>
    </reaction>
</comment>
<feature type="binding site" evidence="10">
    <location>
        <begin position="44"/>
        <end position="51"/>
    </location>
    <ligand>
        <name>ATP</name>
        <dbReference type="ChEBI" id="CHEBI:30616"/>
    </ligand>
</feature>
<comment type="caution">
    <text evidence="13">The sequence shown here is derived from an EMBL/GenBank/DDBJ whole genome shotgun (WGS) entry which is preliminary data.</text>
</comment>
<evidence type="ECO:0000256" key="5">
    <source>
        <dbReference type="ARBA" id="ARBA00022840"/>
    </source>
</evidence>
<dbReference type="Pfam" id="PF00580">
    <property type="entry name" value="UvrD-helicase"/>
    <property type="match status" value="1"/>
</dbReference>
<dbReference type="GO" id="GO:0003677">
    <property type="term" value="F:DNA binding"/>
    <property type="evidence" value="ECO:0007669"/>
    <property type="project" value="InterPro"/>
</dbReference>
<dbReference type="GO" id="GO:0005524">
    <property type="term" value="F:ATP binding"/>
    <property type="evidence" value="ECO:0007669"/>
    <property type="project" value="UniProtKB-UniRule"/>
</dbReference>
<keyword evidence="2 10" id="KW-0547">Nucleotide-binding</keyword>
<evidence type="ECO:0000256" key="4">
    <source>
        <dbReference type="ARBA" id="ARBA00022806"/>
    </source>
</evidence>
<sequence>MSQRYILKTAFPTAANYKINYDDALTEEQLPIVKSGKGAALVIAGAGSGKTRTVTYRVAYLVESGVPLENILLLTFTNKASKEMIFRVEGLLKANLNGLWAGTFHHVGNLILRKHAKKLGYNKNFTIMDRGDSKDLLDRSIKEAGINTQEKKFPKGDVLQDVYSYMNNSQKQLSEVIESKYPHLFEMQTELKVVFSVYEETKKKQNLMDFDDLLIKWLELLLQHEDVLQEFSERFEHILVDEYQDTNTIQAQVIDLLASRHGNLMVVGDDSQSIYSFRAAEFRNIIDFPKKYQNCQIFKIETNHRSTPEILNLANDSIKNAAERFEKNLKAIRKTGSQPAVISFRDVYKQAAFVAQRMLELNDEGMKLSDMAVLYRSHYHCLELQMELTRRGIPFDIRSGMRLWEEAHIKDVTSYLKIFHNPHDGLSWLRILKLIPSVGQKTAEKIWKKIQAAAEPIETFLKKEIAGEASKAGQEGLEKAQKLILRIRGMTENPSAMIETILDSGYGDYLRMNYANYNSRREELEELGNYALEYISLEKFLSALALVGGTSAEEIVSAGSGEKEAVVLTTVHQAKGLEWKTVFVIWLAEGRFPSYLSFGSEKEIEEERRLFYVAVTRSKDQLYLAYPVVYQSREGSIVMKASRFIKELSEHRYEKWLVEEEEEKWDDF</sequence>
<feature type="domain" description="UvrD-like helicase ATP-binding" evidence="11">
    <location>
        <begin position="23"/>
        <end position="307"/>
    </location>
</feature>
<evidence type="ECO:0000259" key="12">
    <source>
        <dbReference type="PROSITE" id="PS51217"/>
    </source>
</evidence>
<dbReference type="Pfam" id="PF13361">
    <property type="entry name" value="UvrD_C"/>
    <property type="match status" value="1"/>
</dbReference>
<dbReference type="InterPro" id="IPR000212">
    <property type="entry name" value="DNA_helicase_UvrD/REP"/>
</dbReference>
<dbReference type="AlphaFoldDB" id="A0A833KZK3"/>
<dbReference type="Proteomes" id="UP000488506">
    <property type="component" value="Unassembled WGS sequence"/>
</dbReference>
<dbReference type="EC" id="5.6.2.4" evidence="8"/>
<dbReference type="PANTHER" id="PTHR11070:SF3">
    <property type="entry name" value="DNA 3'-5' HELICASE"/>
    <property type="match status" value="1"/>
</dbReference>
<evidence type="ECO:0000256" key="8">
    <source>
        <dbReference type="ARBA" id="ARBA00034808"/>
    </source>
</evidence>
<dbReference type="PANTHER" id="PTHR11070">
    <property type="entry name" value="UVRD / RECB / PCRA DNA HELICASE FAMILY MEMBER"/>
    <property type="match status" value="1"/>
</dbReference>
<accession>A0A833KZK3</accession>
<comment type="catalytic activity">
    <reaction evidence="7">
        <text>Couples ATP hydrolysis with the unwinding of duplex DNA by translocating in the 3'-5' direction.</text>
        <dbReference type="EC" id="5.6.2.4"/>
    </reaction>
</comment>
<name>A0A833KZK3_UNCSA</name>
<keyword evidence="4 10" id="KW-0347">Helicase</keyword>
<protein>
    <recommendedName>
        <fullName evidence="8">DNA 3'-5' helicase</fullName>
        <ecNumber evidence="8">5.6.2.4</ecNumber>
    </recommendedName>
</protein>
<dbReference type="Gene3D" id="3.40.50.300">
    <property type="entry name" value="P-loop containing nucleotide triphosphate hydrolases"/>
    <property type="match status" value="2"/>
</dbReference>
<feature type="domain" description="UvrD-like helicase C-terminal" evidence="12">
    <location>
        <begin position="308"/>
        <end position="576"/>
    </location>
</feature>
<dbReference type="EMBL" id="WPAF01000041">
    <property type="protein sequence ID" value="KAF0132835.1"/>
    <property type="molecule type" value="Genomic_DNA"/>
</dbReference>
<dbReference type="GO" id="GO:0000725">
    <property type="term" value="P:recombinational repair"/>
    <property type="evidence" value="ECO:0007669"/>
    <property type="project" value="TreeGrafter"/>
</dbReference>
<dbReference type="InterPro" id="IPR014017">
    <property type="entry name" value="DNA_helicase_UvrD-like_C"/>
</dbReference>
<reference evidence="13 14" key="1">
    <citation type="submission" date="2019-12" db="EMBL/GenBank/DDBJ databases">
        <authorList>
            <person name="Wolfe R."/>
            <person name="Danczak R."/>
            <person name="Wilkins M."/>
        </authorList>
    </citation>
    <scope>NUCLEOTIDE SEQUENCE [LARGE SCALE GENOMIC DNA]</scope>
    <source>
        <strain evidence="13">X2_MaxBin.013</strain>
    </source>
</reference>
<dbReference type="PROSITE" id="PS51198">
    <property type="entry name" value="UVRD_HELICASE_ATP_BIND"/>
    <property type="match status" value="1"/>
</dbReference>
<dbReference type="InterPro" id="IPR014016">
    <property type="entry name" value="UvrD-like_ATP-bd"/>
</dbReference>
<gene>
    <name evidence="13" type="ORF">FD145_1540</name>
</gene>
<evidence type="ECO:0000256" key="6">
    <source>
        <dbReference type="ARBA" id="ARBA00023235"/>
    </source>
</evidence>
<dbReference type="SUPFAM" id="SSF52540">
    <property type="entry name" value="P-loop containing nucleoside triphosphate hydrolases"/>
    <property type="match status" value="1"/>
</dbReference>
<keyword evidence="6" id="KW-0413">Isomerase</keyword>
<keyword evidence="5 10" id="KW-0067">ATP-binding</keyword>